<dbReference type="GO" id="GO:0046872">
    <property type="term" value="F:metal ion binding"/>
    <property type="evidence" value="ECO:0007669"/>
    <property type="project" value="InterPro"/>
</dbReference>
<dbReference type="Gene3D" id="3.30.1490.20">
    <property type="entry name" value="ATP-grasp fold, A domain"/>
    <property type="match status" value="1"/>
</dbReference>
<accession>A0A1G9G3D3</accession>
<proteinExistence type="predicted"/>
<keyword evidence="7" id="KW-1185">Reference proteome</keyword>
<evidence type="ECO:0000259" key="5">
    <source>
        <dbReference type="PROSITE" id="PS50975"/>
    </source>
</evidence>
<dbReference type="InterPro" id="IPR048764">
    <property type="entry name" value="PylC_N"/>
</dbReference>
<dbReference type="SUPFAM" id="SSF56059">
    <property type="entry name" value="Glutathione synthetase ATP-binding domain-like"/>
    <property type="match status" value="1"/>
</dbReference>
<keyword evidence="1" id="KW-0436">Ligase</keyword>
<dbReference type="Pfam" id="PF21360">
    <property type="entry name" value="PylC-like_N"/>
    <property type="match status" value="1"/>
</dbReference>
<dbReference type="EMBL" id="FNGE01000004">
    <property type="protein sequence ID" value="SDK95140.1"/>
    <property type="molecule type" value="Genomic_DNA"/>
</dbReference>
<dbReference type="Gene3D" id="3.40.50.20">
    <property type="match status" value="1"/>
</dbReference>
<dbReference type="PROSITE" id="PS50975">
    <property type="entry name" value="ATP_GRASP"/>
    <property type="match status" value="1"/>
</dbReference>
<dbReference type="InterPro" id="IPR011761">
    <property type="entry name" value="ATP-grasp"/>
</dbReference>
<reference evidence="7" key="1">
    <citation type="submission" date="2016-10" db="EMBL/GenBank/DDBJ databases">
        <authorList>
            <person name="Varghese N."/>
            <person name="Submissions S."/>
        </authorList>
    </citation>
    <scope>NUCLEOTIDE SEQUENCE [LARGE SCALE GENOMIC DNA]</scope>
    <source>
        <strain evidence="7">CGMCC 1.7655</strain>
    </source>
</reference>
<dbReference type="Proteomes" id="UP000199555">
    <property type="component" value="Unassembled WGS sequence"/>
</dbReference>
<evidence type="ECO:0000256" key="3">
    <source>
        <dbReference type="ARBA" id="ARBA00022840"/>
    </source>
</evidence>
<evidence type="ECO:0000313" key="6">
    <source>
        <dbReference type="EMBL" id="SDK95140.1"/>
    </source>
</evidence>
<gene>
    <name evidence="6" type="ORF">SAMN04487971_104201</name>
</gene>
<evidence type="ECO:0000256" key="1">
    <source>
        <dbReference type="ARBA" id="ARBA00022598"/>
    </source>
</evidence>
<keyword evidence="3 4" id="KW-0067">ATP-binding</keyword>
<dbReference type="PANTHER" id="PTHR43585:SF2">
    <property type="entry name" value="ATP-GRASP ENZYME FSQD"/>
    <property type="match status" value="1"/>
</dbReference>
<protein>
    <submittedName>
        <fullName evidence="6">Carbamoyl-phosphate synthase large subunit</fullName>
    </submittedName>
</protein>
<dbReference type="OrthoDB" id="9765608at2"/>
<dbReference type="Pfam" id="PF15632">
    <property type="entry name" value="ATPgrasp_Ter"/>
    <property type="match status" value="1"/>
</dbReference>
<organism evidence="6 7">
    <name type="scientific">Paracoccus chinensis</name>
    <dbReference type="NCBI Taxonomy" id="525640"/>
    <lineage>
        <taxon>Bacteria</taxon>
        <taxon>Pseudomonadati</taxon>
        <taxon>Pseudomonadota</taxon>
        <taxon>Alphaproteobacteria</taxon>
        <taxon>Rhodobacterales</taxon>
        <taxon>Paracoccaceae</taxon>
        <taxon>Paracoccus</taxon>
    </lineage>
</organism>
<evidence type="ECO:0000256" key="4">
    <source>
        <dbReference type="PROSITE-ProRule" id="PRU00409"/>
    </source>
</evidence>
<dbReference type="InterPro" id="IPR013815">
    <property type="entry name" value="ATP_grasp_subdomain_1"/>
</dbReference>
<sequence length="319" mass="34146">MDQDHEPPVLISSAGRRAALLAAFREAGAGRLHACDLNPELSAACRLADAAHAVPRCDAPGFVEAVEAIVRDNGIRLVVPTIDTELPAYAEAAGRFAALGARVHVSDPATIAVVRDKQLTMQVLGAAGVPVPETRTEAELRADPQGLGWPVFAKPSGGSASRGLAVYRSVGELPEGFPEPMIFQTRLSGPEYTVNIFVDQAGELRCAIPHLRLQTRAGEVEKGRTERRADLAAIARKVAAALPGARGVLCFQVIDDPRHGPRVFEVNARFGGGYPLAHQAGARFADWLLDEIDGRPCRAHDGWREGVTMLRYDDAVFLG</sequence>
<dbReference type="InterPro" id="IPR052032">
    <property type="entry name" value="ATP-dep_AA_Ligase"/>
</dbReference>
<evidence type="ECO:0000256" key="2">
    <source>
        <dbReference type="ARBA" id="ARBA00022741"/>
    </source>
</evidence>
<dbReference type="GO" id="GO:0005524">
    <property type="term" value="F:ATP binding"/>
    <property type="evidence" value="ECO:0007669"/>
    <property type="project" value="UniProtKB-UniRule"/>
</dbReference>
<dbReference type="GO" id="GO:0016874">
    <property type="term" value="F:ligase activity"/>
    <property type="evidence" value="ECO:0007669"/>
    <property type="project" value="UniProtKB-KW"/>
</dbReference>
<dbReference type="AlphaFoldDB" id="A0A1G9G3D3"/>
<evidence type="ECO:0000313" key="7">
    <source>
        <dbReference type="Proteomes" id="UP000199555"/>
    </source>
</evidence>
<feature type="domain" description="ATP-grasp" evidence="5">
    <location>
        <begin position="121"/>
        <end position="293"/>
    </location>
</feature>
<dbReference type="Gene3D" id="3.30.470.20">
    <property type="entry name" value="ATP-grasp fold, B domain"/>
    <property type="match status" value="1"/>
</dbReference>
<keyword evidence="2 4" id="KW-0547">Nucleotide-binding</keyword>
<dbReference type="STRING" id="525640.SAMN04487971_104201"/>
<name>A0A1G9G3D3_9RHOB</name>
<dbReference type="RefSeq" id="WP_090754013.1">
    <property type="nucleotide sequence ID" value="NZ_FNGE01000004.1"/>
</dbReference>
<dbReference type="PANTHER" id="PTHR43585">
    <property type="entry name" value="FUMIPYRROLE BIOSYNTHESIS PROTEIN C"/>
    <property type="match status" value="1"/>
</dbReference>